<proteinExistence type="predicted"/>
<dbReference type="Proteomes" id="UP001396334">
    <property type="component" value="Unassembled WGS sequence"/>
</dbReference>
<gene>
    <name evidence="2" type="ORF">V6N11_057782</name>
</gene>
<feature type="region of interest" description="Disordered" evidence="1">
    <location>
        <begin position="38"/>
        <end position="62"/>
    </location>
</feature>
<evidence type="ECO:0000256" key="1">
    <source>
        <dbReference type="SAM" id="MobiDB-lite"/>
    </source>
</evidence>
<dbReference type="EMBL" id="JBBPBN010000530">
    <property type="protein sequence ID" value="KAK8484890.1"/>
    <property type="molecule type" value="Genomic_DNA"/>
</dbReference>
<name>A0ABR1ZW00_9ROSI</name>
<reference evidence="2 3" key="1">
    <citation type="journal article" date="2024" name="G3 (Bethesda)">
        <title>Genome assembly of Hibiscus sabdariffa L. provides insights into metabolisms of medicinal natural products.</title>
        <authorList>
            <person name="Kim T."/>
        </authorList>
    </citation>
    <scope>NUCLEOTIDE SEQUENCE [LARGE SCALE GENOMIC DNA]</scope>
    <source>
        <strain evidence="2">TK-2024</strain>
        <tissue evidence="2">Old leaves</tissue>
    </source>
</reference>
<sequence length="81" mass="9200">MAHTNDQFKVITLRSGTTIEKASINMEVENQEETYIDNSNMKVDVEEEKDKGGEEPKEELGPIMKSELIEASNFRSKPQLV</sequence>
<organism evidence="2 3">
    <name type="scientific">Hibiscus sabdariffa</name>
    <name type="common">roselle</name>
    <dbReference type="NCBI Taxonomy" id="183260"/>
    <lineage>
        <taxon>Eukaryota</taxon>
        <taxon>Viridiplantae</taxon>
        <taxon>Streptophyta</taxon>
        <taxon>Embryophyta</taxon>
        <taxon>Tracheophyta</taxon>
        <taxon>Spermatophyta</taxon>
        <taxon>Magnoliopsida</taxon>
        <taxon>eudicotyledons</taxon>
        <taxon>Gunneridae</taxon>
        <taxon>Pentapetalae</taxon>
        <taxon>rosids</taxon>
        <taxon>malvids</taxon>
        <taxon>Malvales</taxon>
        <taxon>Malvaceae</taxon>
        <taxon>Malvoideae</taxon>
        <taxon>Hibiscus</taxon>
    </lineage>
</organism>
<keyword evidence="3" id="KW-1185">Reference proteome</keyword>
<accession>A0ABR1ZW00</accession>
<comment type="caution">
    <text evidence="2">The sequence shown here is derived from an EMBL/GenBank/DDBJ whole genome shotgun (WGS) entry which is preliminary data.</text>
</comment>
<protein>
    <submittedName>
        <fullName evidence="2">Uncharacterized protein</fullName>
    </submittedName>
</protein>
<feature type="compositionally biased region" description="Basic and acidic residues" evidence="1">
    <location>
        <begin position="48"/>
        <end position="60"/>
    </location>
</feature>
<evidence type="ECO:0000313" key="3">
    <source>
        <dbReference type="Proteomes" id="UP001396334"/>
    </source>
</evidence>
<evidence type="ECO:0000313" key="2">
    <source>
        <dbReference type="EMBL" id="KAK8484890.1"/>
    </source>
</evidence>